<dbReference type="AlphaFoldDB" id="A0A381UKN7"/>
<proteinExistence type="predicted"/>
<reference evidence="6" key="1">
    <citation type="submission" date="2018-05" db="EMBL/GenBank/DDBJ databases">
        <authorList>
            <person name="Lanie J.A."/>
            <person name="Ng W.-L."/>
            <person name="Kazmierczak K.M."/>
            <person name="Andrzejewski T.M."/>
            <person name="Davidsen T.M."/>
            <person name="Wayne K.J."/>
            <person name="Tettelin H."/>
            <person name="Glass J.I."/>
            <person name="Rusch D."/>
            <person name="Podicherti R."/>
            <person name="Tsui H.-C.T."/>
            <person name="Winkler M.E."/>
        </authorList>
    </citation>
    <scope>NUCLEOTIDE SEQUENCE</scope>
</reference>
<dbReference type="PROSITE" id="PS51318">
    <property type="entry name" value="TAT"/>
    <property type="match status" value="1"/>
</dbReference>
<dbReference type="GO" id="GO:0050660">
    <property type="term" value="F:flavin adenine dinucleotide binding"/>
    <property type="evidence" value="ECO:0007669"/>
    <property type="project" value="InterPro"/>
</dbReference>
<evidence type="ECO:0000256" key="2">
    <source>
        <dbReference type="ARBA" id="ARBA00022630"/>
    </source>
</evidence>
<comment type="cofactor">
    <cofactor evidence="1">
        <name>FAD</name>
        <dbReference type="ChEBI" id="CHEBI:57692"/>
    </cofactor>
</comment>
<evidence type="ECO:0000256" key="1">
    <source>
        <dbReference type="ARBA" id="ARBA00001974"/>
    </source>
</evidence>
<organism evidence="6">
    <name type="scientific">marine metagenome</name>
    <dbReference type="NCBI Taxonomy" id="408172"/>
    <lineage>
        <taxon>unclassified sequences</taxon>
        <taxon>metagenomes</taxon>
        <taxon>ecological metagenomes</taxon>
    </lineage>
</organism>
<evidence type="ECO:0000256" key="3">
    <source>
        <dbReference type="ARBA" id="ARBA00022827"/>
    </source>
</evidence>
<accession>A0A381UKN7</accession>
<keyword evidence="3" id="KW-0274">FAD</keyword>
<gene>
    <name evidence="6" type="ORF">METZ01_LOCUS81589</name>
</gene>
<dbReference type="GO" id="GO:0008115">
    <property type="term" value="F:sarcosine oxidase activity"/>
    <property type="evidence" value="ECO:0007669"/>
    <property type="project" value="TreeGrafter"/>
</dbReference>
<dbReference type="InterPro" id="IPR006076">
    <property type="entry name" value="FAD-dep_OxRdtase"/>
</dbReference>
<sequence>MKKNILTRRTFLKVTGGSACSIALPSSTYFSRHVPALQSKNPEVVVIGAGAFGGWTALYLQEMGHSVRLVDAYGPGNARSSSGGETRQIRASYGERELYSRWAVEALKRWKTREQEWERRLLYPTGQITLSREWTNTLQATKRVLDRLGVENERVEYDELAYRYPQFNLDEATVGHWVPSTGVLKCREGCLAVAEAFKGAGGQLTIARGTPNQRASGQLQSILLSTGETVSAQSFVFACGPWHVKMFPEILGNKLKLNRRVIFFMGTPMDASGFVFPNCPTFVTKGVYGFPNIEGKGLKLGPYWDSGSLDPDTDHRAVTADEVRRIQTFTSDAFPTLANQPLLETRISPRTNSVDAHFMVDRHPELSNVWLIGAGSGHGFKHGIMLGDYVARRVVGLSTDAELDATFRIKKETF</sequence>
<dbReference type="Gene3D" id="3.50.50.60">
    <property type="entry name" value="FAD/NAD(P)-binding domain"/>
    <property type="match status" value="1"/>
</dbReference>
<dbReference type="InterPro" id="IPR045170">
    <property type="entry name" value="MTOX"/>
</dbReference>
<evidence type="ECO:0000256" key="4">
    <source>
        <dbReference type="ARBA" id="ARBA00023002"/>
    </source>
</evidence>
<dbReference type="PANTHER" id="PTHR10961">
    <property type="entry name" value="PEROXISOMAL SARCOSINE OXIDASE"/>
    <property type="match status" value="1"/>
</dbReference>
<feature type="domain" description="FAD dependent oxidoreductase" evidence="5">
    <location>
        <begin position="44"/>
        <end position="393"/>
    </location>
</feature>
<keyword evidence="2" id="KW-0285">Flavoprotein</keyword>
<dbReference type="EMBL" id="UINC01006636">
    <property type="protein sequence ID" value="SVA28735.1"/>
    <property type="molecule type" value="Genomic_DNA"/>
</dbReference>
<dbReference type="PANTHER" id="PTHR10961:SF46">
    <property type="entry name" value="PEROXISOMAL SARCOSINE OXIDASE"/>
    <property type="match status" value="1"/>
</dbReference>
<dbReference type="Gene3D" id="3.30.9.10">
    <property type="entry name" value="D-Amino Acid Oxidase, subunit A, domain 2"/>
    <property type="match status" value="1"/>
</dbReference>
<dbReference type="InterPro" id="IPR006311">
    <property type="entry name" value="TAT_signal"/>
</dbReference>
<evidence type="ECO:0000313" key="6">
    <source>
        <dbReference type="EMBL" id="SVA28735.1"/>
    </source>
</evidence>
<keyword evidence="4" id="KW-0560">Oxidoreductase</keyword>
<dbReference type="SUPFAM" id="SSF54373">
    <property type="entry name" value="FAD-linked reductases, C-terminal domain"/>
    <property type="match status" value="1"/>
</dbReference>
<name>A0A381UKN7_9ZZZZ</name>
<protein>
    <recommendedName>
        <fullName evidence="5">FAD dependent oxidoreductase domain-containing protein</fullName>
    </recommendedName>
</protein>
<dbReference type="Pfam" id="PF01266">
    <property type="entry name" value="DAO"/>
    <property type="match status" value="1"/>
</dbReference>
<evidence type="ECO:0000259" key="5">
    <source>
        <dbReference type="Pfam" id="PF01266"/>
    </source>
</evidence>
<dbReference type="SUPFAM" id="SSF51905">
    <property type="entry name" value="FAD/NAD(P)-binding domain"/>
    <property type="match status" value="1"/>
</dbReference>
<dbReference type="InterPro" id="IPR036188">
    <property type="entry name" value="FAD/NAD-bd_sf"/>
</dbReference>